<evidence type="ECO:0000256" key="1">
    <source>
        <dbReference type="ARBA" id="ARBA00022729"/>
    </source>
</evidence>
<dbReference type="RefSeq" id="WP_175268797.1">
    <property type="nucleotide sequence ID" value="NZ_JABFCR010000002.1"/>
</dbReference>
<dbReference type="PANTHER" id="PTHR33619:SF3">
    <property type="entry name" value="POLYSACCHARIDE EXPORT PROTEIN GFCE-RELATED"/>
    <property type="match status" value="1"/>
</dbReference>
<evidence type="ECO:0000313" key="4">
    <source>
        <dbReference type="Proteomes" id="UP000566071"/>
    </source>
</evidence>
<proteinExistence type="predicted"/>
<dbReference type="Proteomes" id="UP000566071">
    <property type="component" value="Unassembled WGS sequence"/>
</dbReference>
<dbReference type="InterPro" id="IPR003715">
    <property type="entry name" value="Poly_export_N"/>
</dbReference>
<protein>
    <submittedName>
        <fullName evidence="3">Polysaccharide biosynthesis/export family protein</fullName>
    </submittedName>
</protein>
<dbReference type="InterPro" id="IPR049712">
    <property type="entry name" value="Poly_export"/>
</dbReference>
<comment type="caution">
    <text evidence="3">The sequence shown here is derived from an EMBL/GenBank/DDBJ whole genome shotgun (WGS) entry which is preliminary data.</text>
</comment>
<reference evidence="3 4" key="1">
    <citation type="submission" date="2020-05" db="EMBL/GenBank/DDBJ databases">
        <authorList>
            <person name="Khan S.A."/>
            <person name="Jeon C.O."/>
            <person name="Chun B.H."/>
        </authorList>
    </citation>
    <scope>NUCLEOTIDE SEQUENCE [LARGE SCALE GENOMIC DNA]</scope>
    <source>
        <strain evidence="3 4">S1162</strain>
    </source>
</reference>
<organism evidence="3 4">
    <name type="scientific">Mucilaginibacter humi</name>
    <dbReference type="NCBI Taxonomy" id="2732510"/>
    <lineage>
        <taxon>Bacteria</taxon>
        <taxon>Pseudomonadati</taxon>
        <taxon>Bacteroidota</taxon>
        <taxon>Sphingobacteriia</taxon>
        <taxon>Sphingobacteriales</taxon>
        <taxon>Sphingobacteriaceae</taxon>
        <taxon>Mucilaginibacter</taxon>
    </lineage>
</organism>
<dbReference type="EMBL" id="JABFCR010000002">
    <property type="protein sequence ID" value="NNU33096.1"/>
    <property type="molecule type" value="Genomic_DNA"/>
</dbReference>
<dbReference type="PANTHER" id="PTHR33619">
    <property type="entry name" value="POLYSACCHARIDE EXPORT PROTEIN GFCE-RELATED"/>
    <property type="match status" value="1"/>
</dbReference>
<feature type="domain" description="Polysaccharide export protein N-terminal" evidence="2">
    <location>
        <begin position="11"/>
        <end position="73"/>
    </location>
</feature>
<accession>A0ABX1W095</accession>
<evidence type="ECO:0000259" key="2">
    <source>
        <dbReference type="Pfam" id="PF02563"/>
    </source>
</evidence>
<sequence>MSFEPNLRIATPTNYILGPDDELAISVSGYQETNIKTTIGPEGTILIPQVGTIELSGLRIDDAIARIKNRMAQTAYSSLKNNLSGAYRVFRQNT</sequence>
<dbReference type="Pfam" id="PF02563">
    <property type="entry name" value="Poly_export"/>
    <property type="match status" value="1"/>
</dbReference>
<dbReference type="Gene3D" id="3.30.1950.10">
    <property type="entry name" value="wza like domain"/>
    <property type="match status" value="1"/>
</dbReference>
<evidence type="ECO:0000313" key="3">
    <source>
        <dbReference type="EMBL" id="NNU33096.1"/>
    </source>
</evidence>
<keyword evidence="1" id="KW-0732">Signal</keyword>
<keyword evidence="4" id="KW-1185">Reference proteome</keyword>
<gene>
    <name evidence="3" type="ORF">HK413_00895</name>
</gene>
<name>A0ABX1W095_9SPHI</name>